<dbReference type="PANTHER" id="PTHR33406">
    <property type="entry name" value="MEMBRANE PROTEIN MJ1562-RELATED"/>
    <property type="match status" value="1"/>
</dbReference>
<comment type="subcellular location">
    <subcellularLocation>
        <location evidence="1">Cell membrane</location>
        <topology evidence="1">Multi-pass membrane protein</topology>
    </subcellularLocation>
</comment>
<feature type="transmembrane region" description="Helical" evidence="7">
    <location>
        <begin position="561"/>
        <end position="578"/>
    </location>
</feature>
<name>A0A3D8GNG2_9BACI</name>
<keyword evidence="10" id="KW-1185">Reference proteome</keyword>
<evidence type="ECO:0000259" key="8">
    <source>
        <dbReference type="PROSITE" id="PS50156"/>
    </source>
</evidence>
<evidence type="ECO:0000256" key="3">
    <source>
        <dbReference type="ARBA" id="ARBA00022475"/>
    </source>
</evidence>
<feature type="transmembrane region" description="Helical" evidence="7">
    <location>
        <begin position="618"/>
        <end position="643"/>
    </location>
</feature>
<dbReference type="RefSeq" id="WP_115452885.1">
    <property type="nucleotide sequence ID" value="NZ_QNQT01000007.1"/>
</dbReference>
<feature type="transmembrane region" description="Helical" evidence="7">
    <location>
        <begin position="223"/>
        <end position="243"/>
    </location>
</feature>
<dbReference type="EMBL" id="QNQT01000007">
    <property type="protein sequence ID" value="RDU35958.1"/>
    <property type="molecule type" value="Genomic_DNA"/>
</dbReference>
<feature type="transmembrane region" description="Helical" evidence="7">
    <location>
        <begin position="585"/>
        <end position="606"/>
    </location>
</feature>
<dbReference type="InterPro" id="IPR000731">
    <property type="entry name" value="SSD"/>
</dbReference>
<keyword evidence="5 7" id="KW-1133">Transmembrane helix</keyword>
<comment type="similarity">
    <text evidence="2">Belongs to the resistance-nodulation-cell division (RND) (TC 2.A.6) family. MmpL subfamily.</text>
</comment>
<dbReference type="Pfam" id="PF03176">
    <property type="entry name" value="MMPL"/>
    <property type="match status" value="2"/>
</dbReference>
<dbReference type="Proteomes" id="UP000257144">
    <property type="component" value="Unassembled WGS sequence"/>
</dbReference>
<feature type="transmembrane region" description="Helical" evidence="7">
    <location>
        <begin position="255"/>
        <end position="275"/>
    </location>
</feature>
<dbReference type="AlphaFoldDB" id="A0A3D8GNG2"/>
<feature type="transmembrane region" description="Helical" evidence="7">
    <location>
        <begin position="198"/>
        <end position="216"/>
    </location>
</feature>
<feature type="transmembrane region" description="Helical" evidence="7">
    <location>
        <begin position="694"/>
        <end position="718"/>
    </location>
</feature>
<organism evidence="9 10">
    <name type="scientific">Neobacillus piezotolerans</name>
    <dbReference type="NCBI Taxonomy" id="2259171"/>
    <lineage>
        <taxon>Bacteria</taxon>
        <taxon>Bacillati</taxon>
        <taxon>Bacillota</taxon>
        <taxon>Bacilli</taxon>
        <taxon>Bacillales</taxon>
        <taxon>Bacillaceae</taxon>
        <taxon>Neobacillus</taxon>
    </lineage>
</organism>
<dbReference type="InterPro" id="IPR004869">
    <property type="entry name" value="MMPL_dom"/>
</dbReference>
<feature type="transmembrane region" description="Helical" evidence="7">
    <location>
        <begin position="296"/>
        <end position="320"/>
    </location>
</feature>
<protein>
    <submittedName>
        <fullName evidence="9">MMPL family transporter</fullName>
    </submittedName>
</protein>
<feature type="transmembrane region" description="Helical" evidence="7">
    <location>
        <begin position="664"/>
        <end position="688"/>
    </location>
</feature>
<comment type="caution">
    <text evidence="9">The sequence shown here is derived from an EMBL/GenBank/DDBJ whole genome shotgun (WGS) entry which is preliminary data.</text>
</comment>
<evidence type="ECO:0000256" key="2">
    <source>
        <dbReference type="ARBA" id="ARBA00010157"/>
    </source>
</evidence>
<dbReference type="PROSITE" id="PS50156">
    <property type="entry name" value="SSD"/>
    <property type="match status" value="2"/>
</dbReference>
<reference evidence="9 10" key="1">
    <citation type="submission" date="2018-07" db="EMBL/GenBank/DDBJ databases">
        <title>Bacillus sp. YLB-04 draft genome sequence.</title>
        <authorList>
            <person name="Yu L."/>
            <person name="Tang X."/>
        </authorList>
    </citation>
    <scope>NUCLEOTIDE SEQUENCE [LARGE SCALE GENOMIC DNA]</scope>
    <source>
        <strain evidence="9 10">YLB-04</strain>
    </source>
</reference>
<evidence type="ECO:0000313" key="10">
    <source>
        <dbReference type="Proteomes" id="UP000257144"/>
    </source>
</evidence>
<keyword evidence="4 7" id="KW-0812">Transmembrane</keyword>
<keyword evidence="3" id="KW-1003">Cell membrane</keyword>
<evidence type="ECO:0000256" key="7">
    <source>
        <dbReference type="SAM" id="Phobius"/>
    </source>
</evidence>
<feature type="domain" description="SSD" evidence="8">
    <location>
        <begin position="610"/>
        <end position="716"/>
    </location>
</feature>
<dbReference type="Gene3D" id="1.20.1640.10">
    <property type="entry name" value="Multidrug efflux transporter AcrB transmembrane domain"/>
    <property type="match status" value="2"/>
</dbReference>
<sequence length="742" mass="80411">MGEKLWHYPGNKKGRWATLLIWIALLAILNFAFPQANSQKTETAGDLGKDAPSQMAKAIADSEFPADKGIPALLAWHRASGLENKDLEAIQSVVKKLSDQPASSQESIPPFHQMPPEALRGMVSKDGTTLIIPVSFQENTGPEELEKGIVDIERAIKGTFGVNPLEVKSGTKDKLLARITGPAGISLDANKLFGQGDLKLLFGTVAIVLILLLVIYRSPILALVPLVGVGIAYGIISPLLGWIGENGWAEFDSQGLSIMTVLLFGAGTDYCLFLISSYRSHLEKEEDKFVAMRLAISSSSGAIAMSGLTVVFSLLALLLAKYGSIHRFAVPFSLSILIMMAASLTLVPAILSILGRGSFYPFIPRTPEMKKQRAEKKGKTYSPPHRKEGLGLKIGGMIGKKPWQVALATTLILGVMAFFSTRIEYTYDTLSSFPKDMPSREGFTLIADHFSPGDLAPVHVIADTGGKNTDIKDVLESQPYVASVSGPEQGKNDPAIELYEVKLAKNPYSNEAMGHISDIRVKTAKVLEEAGIEDSAGKVWIGGLTAEQEDTRAITVKDSNVIIPVILAMIAVLLLGYLRSITATAYLIGTVVLSYFSALGLGWIVLHYGFGVEAIQGFIPLYAFVFIVALGEDYNIFMVSGIWRKSRQMPLWRAVKEGVAESGAVITSAGLILAGTFMVLTTLPIQILVHFGTITAIGILLDTFIVRPFLVPAITVIIGKWAFWPSKRNMEAAVEHRERQAN</sequence>
<gene>
    <name evidence="9" type="ORF">DRW41_15295</name>
</gene>
<evidence type="ECO:0000256" key="1">
    <source>
        <dbReference type="ARBA" id="ARBA00004651"/>
    </source>
</evidence>
<dbReference type="SUPFAM" id="SSF82866">
    <property type="entry name" value="Multidrug efflux transporter AcrB transmembrane domain"/>
    <property type="match status" value="2"/>
</dbReference>
<accession>A0A3D8GNG2</accession>
<dbReference type="GO" id="GO:0005886">
    <property type="term" value="C:plasma membrane"/>
    <property type="evidence" value="ECO:0007669"/>
    <property type="project" value="UniProtKB-SubCell"/>
</dbReference>
<evidence type="ECO:0000256" key="4">
    <source>
        <dbReference type="ARBA" id="ARBA00022692"/>
    </source>
</evidence>
<evidence type="ECO:0000256" key="5">
    <source>
        <dbReference type="ARBA" id="ARBA00022989"/>
    </source>
</evidence>
<proteinExistence type="inferred from homology"/>
<dbReference type="OrthoDB" id="2365435at2"/>
<evidence type="ECO:0000313" key="9">
    <source>
        <dbReference type="EMBL" id="RDU35958.1"/>
    </source>
</evidence>
<evidence type="ECO:0000256" key="6">
    <source>
        <dbReference type="ARBA" id="ARBA00023136"/>
    </source>
</evidence>
<dbReference type="InterPro" id="IPR050545">
    <property type="entry name" value="Mycobact_MmpL"/>
</dbReference>
<feature type="transmembrane region" description="Helical" evidence="7">
    <location>
        <begin position="332"/>
        <end position="355"/>
    </location>
</feature>
<feature type="domain" description="SSD" evidence="8">
    <location>
        <begin position="258"/>
        <end position="353"/>
    </location>
</feature>
<keyword evidence="6 7" id="KW-0472">Membrane</keyword>
<dbReference type="PANTHER" id="PTHR33406:SF6">
    <property type="entry name" value="MEMBRANE PROTEIN YDGH-RELATED"/>
    <property type="match status" value="1"/>
</dbReference>